<protein>
    <submittedName>
        <fullName evidence="1">Uncharacterized protein</fullName>
    </submittedName>
</protein>
<evidence type="ECO:0000313" key="2">
    <source>
        <dbReference type="Proteomes" id="UP000769157"/>
    </source>
</evidence>
<comment type="caution">
    <text evidence="1">The sequence shown here is derived from an EMBL/GenBank/DDBJ whole genome shotgun (WGS) entry which is preliminary data.</text>
</comment>
<dbReference type="EMBL" id="JAEUBE010000255">
    <property type="protein sequence ID" value="KAH3666499.1"/>
    <property type="molecule type" value="Genomic_DNA"/>
</dbReference>
<organism evidence="1 2">
    <name type="scientific">Ogataea philodendri</name>
    <dbReference type="NCBI Taxonomy" id="1378263"/>
    <lineage>
        <taxon>Eukaryota</taxon>
        <taxon>Fungi</taxon>
        <taxon>Dikarya</taxon>
        <taxon>Ascomycota</taxon>
        <taxon>Saccharomycotina</taxon>
        <taxon>Pichiomycetes</taxon>
        <taxon>Pichiales</taxon>
        <taxon>Pichiaceae</taxon>
        <taxon>Ogataea</taxon>
    </lineage>
</organism>
<proteinExistence type="predicted"/>
<dbReference type="GeneID" id="70235460"/>
<dbReference type="RefSeq" id="XP_046061630.1">
    <property type="nucleotide sequence ID" value="XM_046204475.1"/>
</dbReference>
<dbReference type="AlphaFoldDB" id="A0A9P8T5N0"/>
<keyword evidence="2" id="KW-1185">Reference proteome</keyword>
<dbReference type="Proteomes" id="UP000769157">
    <property type="component" value="Unassembled WGS sequence"/>
</dbReference>
<evidence type="ECO:0000313" key="1">
    <source>
        <dbReference type="EMBL" id="KAH3666499.1"/>
    </source>
</evidence>
<name>A0A9P8T5N0_9ASCO</name>
<gene>
    <name evidence="1" type="ORF">OGAPHI_003495</name>
</gene>
<reference evidence="1" key="2">
    <citation type="submission" date="2021-01" db="EMBL/GenBank/DDBJ databases">
        <authorList>
            <person name="Schikora-Tamarit M.A."/>
        </authorList>
    </citation>
    <scope>NUCLEOTIDE SEQUENCE</scope>
    <source>
        <strain evidence="1">CBS6075</strain>
    </source>
</reference>
<sequence length="79" mass="8332">MSSQCTSSPWTTISFKICFAATGSTPRMEAISLSSSSSIELSLSRVSVSFVELSANTFGALVTPSLVAGDVFLDNDWGF</sequence>
<reference evidence="1" key="1">
    <citation type="journal article" date="2021" name="Open Biol.">
        <title>Shared evolutionary footprints suggest mitochondrial oxidative damage underlies multiple complex I losses in fungi.</title>
        <authorList>
            <person name="Schikora-Tamarit M.A."/>
            <person name="Marcet-Houben M."/>
            <person name="Nosek J."/>
            <person name="Gabaldon T."/>
        </authorList>
    </citation>
    <scope>NUCLEOTIDE SEQUENCE</scope>
    <source>
        <strain evidence="1">CBS6075</strain>
    </source>
</reference>
<accession>A0A9P8T5N0</accession>